<gene>
    <name evidence="2" type="ORF">D6D01_02580</name>
</gene>
<evidence type="ECO:0000256" key="1">
    <source>
        <dbReference type="SAM" id="MobiDB-lite"/>
    </source>
</evidence>
<comment type="caution">
    <text evidence="2">The sequence shown here is derived from an EMBL/GenBank/DDBJ whole genome shotgun (WGS) entry which is preliminary data.</text>
</comment>
<protein>
    <submittedName>
        <fullName evidence="2">Uncharacterized protein</fullName>
    </submittedName>
</protein>
<name>A0A4S9LTH1_AURPU</name>
<dbReference type="EMBL" id="QZBD01000060">
    <property type="protein sequence ID" value="THY32495.1"/>
    <property type="molecule type" value="Genomic_DNA"/>
</dbReference>
<sequence>MVMRAPDAIPHWLQTPGGYGSPDEKNHRGIREVHSLTAWIRDHATQASSVLGKRNTRLYMPEVRLVIWPLDCRHTDVQLRAIWKYFNESCWKIAPYEETLRGVCMGGASYPPAHSAHYPSRDSSPESTASAASTATYIDPEILADCPSPPPHSAKKAVVSTPSSSSSAQPTIVVNAKLNHDAKVTPEDAIESSKRNKGKGRADMMEVGPSHLQSVSRQLLPFVTGQFVLNGASANSRPSVGQTPRPPGLRSVHQQGQSSGISKEQDDSPTVKDKPDSKPAASPANDIISCPHCLKQHSRDRTRCKCGRCHQAKAGKSPRQMCEVCSKCHRDGKCTSSGQDGKTEKKRKAEDEDVKPVVSPNRPELGHRPKKKSRISETEGTAGDPIQLD</sequence>
<organism evidence="2 3">
    <name type="scientific">Aureobasidium pullulans</name>
    <name type="common">Black yeast</name>
    <name type="synonym">Pullularia pullulans</name>
    <dbReference type="NCBI Taxonomy" id="5580"/>
    <lineage>
        <taxon>Eukaryota</taxon>
        <taxon>Fungi</taxon>
        <taxon>Dikarya</taxon>
        <taxon>Ascomycota</taxon>
        <taxon>Pezizomycotina</taxon>
        <taxon>Dothideomycetes</taxon>
        <taxon>Dothideomycetidae</taxon>
        <taxon>Dothideales</taxon>
        <taxon>Saccotheciaceae</taxon>
        <taxon>Aureobasidium</taxon>
    </lineage>
</organism>
<reference evidence="2 3" key="1">
    <citation type="submission" date="2018-10" db="EMBL/GenBank/DDBJ databases">
        <title>Fifty Aureobasidium pullulans genomes reveal a recombining polyextremotolerant generalist.</title>
        <authorList>
            <person name="Gostincar C."/>
            <person name="Turk M."/>
            <person name="Zajc J."/>
            <person name="Gunde-Cimerman N."/>
        </authorList>
    </citation>
    <scope>NUCLEOTIDE SEQUENCE [LARGE SCALE GENOMIC DNA]</scope>
    <source>
        <strain evidence="2 3">EXF-6604</strain>
    </source>
</reference>
<evidence type="ECO:0000313" key="3">
    <source>
        <dbReference type="Proteomes" id="UP000306584"/>
    </source>
</evidence>
<feature type="compositionally biased region" description="Polar residues" evidence="1">
    <location>
        <begin position="252"/>
        <end position="262"/>
    </location>
</feature>
<dbReference type="AlphaFoldDB" id="A0A4S9LTH1"/>
<feature type="region of interest" description="Disordered" evidence="1">
    <location>
        <begin position="329"/>
        <end position="389"/>
    </location>
</feature>
<evidence type="ECO:0000313" key="2">
    <source>
        <dbReference type="EMBL" id="THY32495.1"/>
    </source>
</evidence>
<feature type="compositionally biased region" description="Basic and acidic residues" evidence="1">
    <location>
        <begin position="341"/>
        <end position="350"/>
    </location>
</feature>
<accession>A0A4S9LTH1</accession>
<feature type="region of interest" description="Disordered" evidence="1">
    <location>
        <begin position="232"/>
        <end position="288"/>
    </location>
</feature>
<feature type="region of interest" description="Disordered" evidence="1">
    <location>
        <begin position="142"/>
        <end position="204"/>
    </location>
</feature>
<feature type="compositionally biased region" description="Basic and acidic residues" evidence="1">
    <location>
        <begin position="178"/>
        <end position="204"/>
    </location>
</feature>
<feature type="compositionally biased region" description="Basic and acidic residues" evidence="1">
    <location>
        <begin position="263"/>
        <end position="277"/>
    </location>
</feature>
<proteinExistence type="predicted"/>
<feature type="compositionally biased region" description="Polar residues" evidence="1">
    <location>
        <begin position="232"/>
        <end position="242"/>
    </location>
</feature>
<feature type="compositionally biased region" description="Low complexity" evidence="1">
    <location>
        <begin position="156"/>
        <end position="171"/>
    </location>
</feature>
<dbReference type="Proteomes" id="UP000306584">
    <property type="component" value="Unassembled WGS sequence"/>
</dbReference>